<dbReference type="InterPro" id="IPR008920">
    <property type="entry name" value="TF_FadR/GntR_C"/>
</dbReference>
<evidence type="ECO:0000256" key="1">
    <source>
        <dbReference type="ARBA" id="ARBA00023015"/>
    </source>
</evidence>
<dbReference type="PANTHER" id="PTHR43537">
    <property type="entry name" value="TRANSCRIPTIONAL REGULATOR, GNTR FAMILY"/>
    <property type="match status" value="1"/>
</dbReference>
<accession>A0AAN0RLJ9</accession>
<gene>
    <name evidence="5" type="ORF">RCA23_c29100</name>
</gene>
<feature type="domain" description="HTH gntR-type" evidence="4">
    <location>
        <begin position="6"/>
        <end position="73"/>
    </location>
</feature>
<dbReference type="GeneID" id="93368279"/>
<dbReference type="Gene3D" id="1.10.10.10">
    <property type="entry name" value="Winged helix-like DNA-binding domain superfamily/Winged helix DNA-binding domain"/>
    <property type="match status" value="1"/>
</dbReference>
<dbReference type="PROSITE" id="PS50949">
    <property type="entry name" value="HTH_GNTR"/>
    <property type="match status" value="1"/>
</dbReference>
<dbReference type="GO" id="GO:0003700">
    <property type="term" value="F:DNA-binding transcription factor activity"/>
    <property type="evidence" value="ECO:0007669"/>
    <property type="project" value="InterPro"/>
</dbReference>
<dbReference type="GO" id="GO:0003677">
    <property type="term" value="F:DNA binding"/>
    <property type="evidence" value="ECO:0007669"/>
    <property type="project" value="UniProtKB-KW"/>
</dbReference>
<reference evidence="5 6" key="1">
    <citation type="journal article" date="2014" name="ISME J.">
        <title>Adaptation of an abundant Roseobacter RCA organism to pelagic systems revealed by genomic and transcriptomic analyses.</title>
        <authorList>
            <person name="Voget S."/>
            <person name="Wemheuer B."/>
            <person name="Brinkhoff T."/>
            <person name="Vollmers J."/>
            <person name="Dietrich S."/>
            <person name="Giebel H.A."/>
            <person name="Beardsley C."/>
            <person name="Sardemann C."/>
            <person name="Bakenhus I."/>
            <person name="Billerbeck S."/>
            <person name="Daniel R."/>
            <person name="Simon M."/>
        </authorList>
    </citation>
    <scope>NUCLEOTIDE SEQUENCE [LARGE SCALE GENOMIC DNA]</scope>
    <source>
        <strain evidence="5 6">RCA23</strain>
    </source>
</reference>
<evidence type="ECO:0000259" key="4">
    <source>
        <dbReference type="PROSITE" id="PS50949"/>
    </source>
</evidence>
<keyword evidence="1" id="KW-0805">Transcription regulation</keyword>
<dbReference type="InterPro" id="IPR000524">
    <property type="entry name" value="Tscrpt_reg_HTH_GntR"/>
</dbReference>
<dbReference type="EMBL" id="CP003984">
    <property type="protein sequence ID" value="AII88410.1"/>
    <property type="molecule type" value="Genomic_DNA"/>
</dbReference>
<dbReference type="PANTHER" id="PTHR43537:SF20">
    <property type="entry name" value="HTH-TYPE TRANSCRIPTIONAL REPRESSOR GLAR"/>
    <property type="match status" value="1"/>
</dbReference>
<protein>
    <submittedName>
        <fullName evidence="5">HTH-type transcriptional regulator, GntR family</fullName>
    </submittedName>
</protein>
<evidence type="ECO:0000313" key="6">
    <source>
        <dbReference type="Proteomes" id="UP000028680"/>
    </source>
</evidence>
<dbReference type="InterPro" id="IPR011711">
    <property type="entry name" value="GntR_C"/>
</dbReference>
<dbReference type="InterPro" id="IPR036388">
    <property type="entry name" value="WH-like_DNA-bd_sf"/>
</dbReference>
<dbReference type="RefSeq" id="WP_044050960.1">
    <property type="nucleotide sequence ID" value="NZ_CP003984.1"/>
</dbReference>
<dbReference type="AlphaFoldDB" id="A0AAN0RLJ9"/>
<organism evidence="5 6">
    <name type="scientific">Planktomarina temperata RCA23</name>
    <dbReference type="NCBI Taxonomy" id="666509"/>
    <lineage>
        <taxon>Bacteria</taxon>
        <taxon>Pseudomonadati</taxon>
        <taxon>Pseudomonadota</taxon>
        <taxon>Alphaproteobacteria</taxon>
        <taxon>Rhodobacterales</taxon>
        <taxon>Paracoccaceae</taxon>
        <taxon>Planktomarina</taxon>
    </lineage>
</organism>
<sequence length="217" mass="24260">MTSAATTVGSSVYLKIKSDIITGALTPGKKLKLDALKVQYSASVSTLRETLNRLASDGFVDAPEQRGFLVRTMSNEDLIELSNLRVLLQCAALKASLAFGDENWEGNLVSAHHKLAMTGKKIMAGEDVSLERQLHYDWEFHFALVRACNSRHMIAVFQNIYEKHIGYQLVLRNYRWAKALEEQHLIFEAALARDAEAATEHLKSHLRKSLSFSLAAN</sequence>
<dbReference type="InterPro" id="IPR036390">
    <property type="entry name" value="WH_DNA-bd_sf"/>
</dbReference>
<keyword evidence="3" id="KW-0804">Transcription</keyword>
<name>A0AAN0RLJ9_9RHOB</name>
<dbReference type="SUPFAM" id="SSF48008">
    <property type="entry name" value="GntR ligand-binding domain-like"/>
    <property type="match status" value="1"/>
</dbReference>
<dbReference type="Proteomes" id="UP000028680">
    <property type="component" value="Chromosome"/>
</dbReference>
<dbReference type="Pfam" id="PF00392">
    <property type="entry name" value="GntR"/>
    <property type="match status" value="1"/>
</dbReference>
<dbReference type="KEGG" id="ptp:RCA23_c29100"/>
<evidence type="ECO:0000256" key="2">
    <source>
        <dbReference type="ARBA" id="ARBA00023125"/>
    </source>
</evidence>
<dbReference type="SUPFAM" id="SSF46785">
    <property type="entry name" value="Winged helix' DNA-binding domain"/>
    <property type="match status" value="1"/>
</dbReference>
<dbReference type="SMART" id="SM00345">
    <property type="entry name" value="HTH_GNTR"/>
    <property type="match status" value="1"/>
</dbReference>
<dbReference type="SMART" id="SM00895">
    <property type="entry name" value="FCD"/>
    <property type="match status" value="1"/>
</dbReference>
<dbReference type="Gene3D" id="1.20.120.530">
    <property type="entry name" value="GntR ligand-binding domain-like"/>
    <property type="match status" value="1"/>
</dbReference>
<dbReference type="Pfam" id="PF07729">
    <property type="entry name" value="FCD"/>
    <property type="match status" value="1"/>
</dbReference>
<keyword evidence="2" id="KW-0238">DNA-binding</keyword>
<keyword evidence="6" id="KW-1185">Reference proteome</keyword>
<proteinExistence type="predicted"/>
<evidence type="ECO:0000313" key="5">
    <source>
        <dbReference type="EMBL" id="AII88410.1"/>
    </source>
</evidence>
<evidence type="ECO:0000256" key="3">
    <source>
        <dbReference type="ARBA" id="ARBA00023163"/>
    </source>
</evidence>